<feature type="transmembrane region" description="Helical" evidence="6">
    <location>
        <begin position="502"/>
        <end position="521"/>
    </location>
</feature>
<reference evidence="8" key="1">
    <citation type="submission" date="2023-03" db="EMBL/GenBank/DDBJ databases">
        <title>Complete genome of Cladonia borealis.</title>
        <authorList>
            <person name="Park H."/>
        </authorList>
    </citation>
    <scope>NUCLEOTIDE SEQUENCE</scope>
    <source>
        <strain evidence="8">ANT050790</strain>
    </source>
</reference>
<evidence type="ECO:0000256" key="5">
    <source>
        <dbReference type="SAM" id="MobiDB-lite"/>
    </source>
</evidence>
<evidence type="ECO:0000256" key="6">
    <source>
        <dbReference type="SAM" id="Phobius"/>
    </source>
</evidence>
<dbReference type="InterPro" id="IPR005828">
    <property type="entry name" value="MFS_sugar_transport-like"/>
</dbReference>
<organism evidence="8 9">
    <name type="scientific">Cladonia borealis</name>
    <dbReference type="NCBI Taxonomy" id="184061"/>
    <lineage>
        <taxon>Eukaryota</taxon>
        <taxon>Fungi</taxon>
        <taxon>Dikarya</taxon>
        <taxon>Ascomycota</taxon>
        <taxon>Pezizomycotina</taxon>
        <taxon>Lecanoromycetes</taxon>
        <taxon>OSLEUM clade</taxon>
        <taxon>Lecanoromycetidae</taxon>
        <taxon>Lecanorales</taxon>
        <taxon>Lecanorineae</taxon>
        <taxon>Cladoniaceae</taxon>
        <taxon>Cladonia</taxon>
    </lineage>
</organism>
<feature type="domain" description="Major facilitator superfamily (MFS) profile" evidence="7">
    <location>
        <begin position="45"/>
        <end position="525"/>
    </location>
</feature>
<dbReference type="PANTHER" id="PTHR24064">
    <property type="entry name" value="SOLUTE CARRIER FAMILY 22 MEMBER"/>
    <property type="match status" value="1"/>
</dbReference>
<feature type="transmembrane region" description="Helical" evidence="6">
    <location>
        <begin position="435"/>
        <end position="456"/>
    </location>
</feature>
<evidence type="ECO:0000256" key="4">
    <source>
        <dbReference type="ARBA" id="ARBA00023136"/>
    </source>
</evidence>
<evidence type="ECO:0000313" key="9">
    <source>
        <dbReference type="Proteomes" id="UP001166286"/>
    </source>
</evidence>
<feature type="compositionally biased region" description="Basic and acidic residues" evidence="5">
    <location>
        <begin position="259"/>
        <end position="269"/>
    </location>
</feature>
<dbReference type="InterPro" id="IPR036259">
    <property type="entry name" value="MFS_trans_sf"/>
</dbReference>
<feature type="transmembrane region" description="Helical" evidence="6">
    <location>
        <begin position="468"/>
        <end position="490"/>
    </location>
</feature>
<dbReference type="AlphaFoldDB" id="A0AA39V799"/>
<evidence type="ECO:0000259" key="7">
    <source>
        <dbReference type="PROSITE" id="PS50850"/>
    </source>
</evidence>
<dbReference type="InterPro" id="IPR005829">
    <property type="entry name" value="Sugar_transporter_CS"/>
</dbReference>
<dbReference type="InterPro" id="IPR020846">
    <property type="entry name" value="MFS_dom"/>
</dbReference>
<evidence type="ECO:0000256" key="2">
    <source>
        <dbReference type="ARBA" id="ARBA00022692"/>
    </source>
</evidence>
<name>A0AA39V799_9LECA</name>
<gene>
    <name evidence="8" type="ORF">JMJ35_008169</name>
</gene>
<sequence length="564" mass="63259">MVLWQEEAYTRTDENGSPVSFEAYKERERNLRRRWKFMSKSDAQLYSITGVGFFLDSYDLFIVNLVSPIWTYEYWGGLQDKTPHYPPLLRGLVNAAANMGNIIGQLSFGYLGDIYGRRFVYGNELIIGIVGLILLISLPNSIPTATLKSAWIFCWRFVLGIGIGGDYPISAAIVAERSHLKTRGQSLGWIFSNQGWGNLTGSLITLIILACFGPALYGEGKYGQLDAVWRLQIGLALIPALATLYPRLTMPEGRKFLESRELNRPRRPESVNSRLSRRSRKSRGECVELVTSDGTGLQEEIDAARAEIEEQGRRPRLDIFFVYFSEWRHLKVLLGTAMTWFFMDVAFYGTNLNQSVILQEIGFSKGSNEYDVLKRNTIGNLIIAVAGYVPGYFVTILFIERLGRRWIQIQGFLIAGLMFGIIAGGYNHIGTGGKFVCLAFAQFFFNFGPNATTFIVPAEVFPSRVRGFAHGVSAATGKVGAILSALLFNYLSGPTILGLANVLWIFFACNILGAIITYFLIPETKWKDADVTDYEEWMEANVLGRGNGLKSREGRWNWLRGKGK</sequence>
<dbReference type="CDD" id="cd17364">
    <property type="entry name" value="MFS_PhT"/>
    <property type="match status" value="1"/>
</dbReference>
<feature type="transmembrane region" description="Helical" evidence="6">
    <location>
        <begin position="196"/>
        <end position="217"/>
    </location>
</feature>
<evidence type="ECO:0000313" key="8">
    <source>
        <dbReference type="EMBL" id="KAK0509775.1"/>
    </source>
</evidence>
<dbReference type="SUPFAM" id="SSF103473">
    <property type="entry name" value="MFS general substrate transporter"/>
    <property type="match status" value="1"/>
</dbReference>
<dbReference type="PROSITE" id="PS00216">
    <property type="entry name" value="SUGAR_TRANSPORT_1"/>
    <property type="match status" value="1"/>
</dbReference>
<dbReference type="EMBL" id="JAFEKC020000018">
    <property type="protein sequence ID" value="KAK0509775.1"/>
    <property type="molecule type" value="Genomic_DNA"/>
</dbReference>
<feature type="transmembrane region" description="Helical" evidence="6">
    <location>
        <begin position="411"/>
        <end position="429"/>
    </location>
</feature>
<comment type="subcellular location">
    <subcellularLocation>
        <location evidence="1">Membrane</location>
        <topology evidence="1">Multi-pass membrane protein</topology>
    </subcellularLocation>
</comment>
<keyword evidence="3 6" id="KW-1133">Transmembrane helix</keyword>
<evidence type="ECO:0000256" key="1">
    <source>
        <dbReference type="ARBA" id="ARBA00004141"/>
    </source>
</evidence>
<feature type="transmembrane region" description="Helical" evidence="6">
    <location>
        <begin position="229"/>
        <end position="248"/>
    </location>
</feature>
<evidence type="ECO:0000256" key="3">
    <source>
        <dbReference type="ARBA" id="ARBA00022989"/>
    </source>
</evidence>
<feature type="transmembrane region" description="Helical" evidence="6">
    <location>
        <begin position="150"/>
        <end position="175"/>
    </location>
</feature>
<keyword evidence="2 6" id="KW-0812">Transmembrane</keyword>
<dbReference type="GO" id="GO:0022857">
    <property type="term" value="F:transmembrane transporter activity"/>
    <property type="evidence" value="ECO:0007669"/>
    <property type="project" value="InterPro"/>
</dbReference>
<dbReference type="PROSITE" id="PS00217">
    <property type="entry name" value="SUGAR_TRANSPORT_2"/>
    <property type="match status" value="1"/>
</dbReference>
<accession>A0AA39V799</accession>
<dbReference type="GO" id="GO:0016020">
    <property type="term" value="C:membrane"/>
    <property type="evidence" value="ECO:0007669"/>
    <property type="project" value="UniProtKB-SubCell"/>
</dbReference>
<feature type="region of interest" description="Disordered" evidence="5">
    <location>
        <begin position="259"/>
        <end position="279"/>
    </location>
</feature>
<keyword evidence="4 6" id="KW-0472">Membrane</keyword>
<proteinExistence type="predicted"/>
<dbReference type="Pfam" id="PF00083">
    <property type="entry name" value="Sugar_tr"/>
    <property type="match status" value="1"/>
</dbReference>
<dbReference type="Gene3D" id="1.20.1250.20">
    <property type="entry name" value="MFS general substrate transporter like domains"/>
    <property type="match status" value="2"/>
</dbReference>
<feature type="transmembrane region" description="Helical" evidence="6">
    <location>
        <begin position="378"/>
        <end position="399"/>
    </location>
</feature>
<comment type="caution">
    <text evidence="8">The sequence shown here is derived from an EMBL/GenBank/DDBJ whole genome shotgun (WGS) entry which is preliminary data.</text>
</comment>
<keyword evidence="9" id="KW-1185">Reference proteome</keyword>
<dbReference type="PROSITE" id="PS50850">
    <property type="entry name" value="MFS"/>
    <property type="match status" value="1"/>
</dbReference>
<protein>
    <recommendedName>
        <fullName evidence="7">Major facilitator superfamily (MFS) profile domain-containing protein</fullName>
    </recommendedName>
</protein>
<dbReference type="Proteomes" id="UP001166286">
    <property type="component" value="Unassembled WGS sequence"/>
</dbReference>
<feature type="transmembrane region" description="Helical" evidence="6">
    <location>
        <begin position="119"/>
        <end position="138"/>
    </location>
</feature>